<dbReference type="Proteomes" id="UP001631993">
    <property type="component" value="Unassembled WGS sequence"/>
</dbReference>
<evidence type="ECO:0000256" key="6">
    <source>
        <dbReference type="ARBA" id="ARBA00022989"/>
    </source>
</evidence>
<evidence type="ECO:0000313" key="10">
    <source>
        <dbReference type="Proteomes" id="UP001631993"/>
    </source>
</evidence>
<feature type="transmembrane region" description="Helical" evidence="8">
    <location>
        <begin position="40"/>
        <end position="58"/>
    </location>
</feature>
<organism evidence="9 10">
    <name type="scientific">Streptomyces galilaeus</name>
    <dbReference type="NCBI Taxonomy" id="33899"/>
    <lineage>
        <taxon>Bacteria</taxon>
        <taxon>Bacillati</taxon>
        <taxon>Actinomycetota</taxon>
        <taxon>Actinomycetes</taxon>
        <taxon>Kitasatosporales</taxon>
        <taxon>Streptomycetaceae</taxon>
        <taxon>Streptomyces</taxon>
    </lineage>
</organism>
<evidence type="ECO:0000256" key="4">
    <source>
        <dbReference type="ARBA" id="ARBA00022960"/>
    </source>
</evidence>
<keyword evidence="2" id="KW-1003">Cell membrane</keyword>
<evidence type="ECO:0000256" key="1">
    <source>
        <dbReference type="ARBA" id="ARBA00004651"/>
    </source>
</evidence>
<keyword evidence="6 8" id="KW-1133">Transmembrane helix</keyword>
<protein>
    <submittedName>
        <fullName evidence="9">Polysaccharide biosynthesis C-terminal domain-containing protein</fullName>
    </submittedName>
</protein>
<evidence type="ECO:0000256" key="8">
    <source>
        <dbReference type="SAM" id="Phobius"/>
    </source>
</evidence>
<gene>
    <name evidence="9" type="ORF">ACKI1S_48035</name>
</gene>
<accession>A0ABW9IZB2</accession>
<evidence type="ECO:0000256" key="2">
    <source>
        <dbReference type="ARBA" id="ARBA00022475"/>
    </source>
</evidence>
<comment type="subcellular location">
    <subcellularLocation>
        <location evidence="1">Cell membrane</location>
        <topology evidence="1">Multi-pass membrane protein</topology>
    </subcellularLocation>
</comment>
<feature type="non-terminal residue" evidence="9">
    <location>
        <position position="90"/>
    </location>
</feature>
<evidence type="ECO:0000256" key="7">
    <source>
        <dbReference type="ARBA" id="ARBA00023136"/>
    </source>
</evidence>
<sequence>GGAGIAVATSVAGWINAGMLWVVLSRGKHWRIDGGFETRVPKLLIAAAAMGAVTWALREMLDPVLGAENALLVKTGALLALVGAGVIVYA</sequence>
<feature type="non-terminal residue" evidence="9">
    <location>
        <position position="1"/>
    </location>
</feature>
<name>A0ABW9IZB2_STRGJ</name>
<proteinExistence type="predicted"/>
<feature type="transmembrane region" description="Helical" evidence="8">
    <location>
        <begin position="6"/>
        <end position="24"/>
    </location>
</feature>
<comment type="caution">
    <text evidence="9">The sequence shown here is derived from an EMBL/GenBank/DDBJ whole genome shotgun (WGS) entry which is preliminary data.</text>
</comment>
<evidence type="ECO:0000256" key="3">
    <source>
        <dbReference type="ARBA" id="ARBA00022692"/>
    </source>
</evidence>
<evidence type="ECO:0000313" key="9">
    <source>
        <dbReference type="EMBL" id="MFM9653754.1"/>
    </source>
</evidence>
<evidence type="ECO:0000256" key="5">
    <source>
        <dbReference type="ARBA" id="ARBA00022984"/>
    </source>
</evidence>
<dbReference type="EMBL" id="JBJVNE010000325">
    <property type="protein sequence ID" value="MFM9653754.1"/>
    <property type="molecule type" value="Genomic_DNA"/>
</dbReference>
<dbReference type="RefSeq" id="WP_409097987.1">
    <property type="nucleotide sequence ID" value="NZ_JBJVNE010000325.1"/>
</dbReference>
<keyword evidence="10" id="KW-1185">Reference proteome</keyword>
<dbReference type="Pfam" id="PF03023">
    <property type="entry name" value="MurJ"/>
    <property type="match status" value="1"/>
</dbReference>
<keyword evidence="7 8" id="KW-0472">Membrane</keyword>
<keyword evidence="5" id="KW-0573">Peptidoglycan synthesis</keyword>
<dbReference type="InterPro" id="IPR004268">
    <property type="entry name" value="MurJ"/>
</dbReference>
<feature type="transmembrane region" description="Helical" evidence="8">
    <location>
        <begin position="70"/>
        <end position="89"/>
    </location>
</feature>
<reference evidence="9 10" key="1">
    <citation type="submission" date="2024-12" db="EMBL/GenBank/DDBJ databases">
        <title>Forecasting of Potato common scab and diversities of Pathogenic streptomyces spp. in china.</title>
        <authorList>
            <person name="Handique U."/>
            <person name="Wu J."/>
        </authorList>
    </citation>
    <scope>NUCLEOTIDE SEQUENCE [LARGE SCALE GENOMIC DNA]</scope>
    <source>
        <strain evidence="9 10">ZRIMU1585</strain>
    </source>
</reference>
<keyword evidence="3 8" id="KW-0812">Transmembrane</keyword>
<keyword evidence="4" id="KW-0133">Cell shape</keyword>